<sequence length="128" mass="13842">MSFQTPQVSGPGDSSGLGGDDRSPLDVFPTPVAISKDEVAAKVRELLFDTPEDHGIVGDVVRTCEYLITLAQDRGGLGLDVMESALGIDRLRLLCDTHRSLICGKVRPTLVSVSAFSYFAYSYIIILH</sequence>
<dbReference type="EMBL" id="BDIP01005567">
    <property type="protein sequence ID" value="GCA63929.1"/>
    <property type="molecule type" value="Genomic_DNA"/>
</dbReference>
<protein>
    <submittedName>
        <fullName evidence="2">Uncharacterized protein</fullName>
    </submittedName>
</protein>
<name>A0A391P082_9EUKA</name>
<reference evidence="2 3" key="1">
    <citation type="journal article" date="2018" name="PLoS ONE">
        <title>The draft genome of Kipferlia bialata reveals reductive genome evolution in fornicate parasites.</title>
        <authorList>
            <person name="Tanifuji G."/>
            <person name="Takabayashi S."/>
            <person name="Kume K."/>
            <person name="Takagi M."/>
            <person name="Nakayama T."/>
            <person name="Kamikawa R."/>
            <person name="Inagaki Y."/>
            <person name="Hashimoto T."/>
        </authorList>
    </citation>
    <scope>NUCLEOTIDE SEQUENCE [LARGE SCALE GENOMIC DNA]</scope>
    <source>
        <strain evidence="2">NY0173</strain>
    </source>
</reference>
<evidence type="ECO:0000313" key="3">
    <source>
        <dbReference type="Proteomes" id="UP000265618"/>
    </source>
</evidence>
<dbReference type="Proteomes" id="UP000265618">
    <property type="component" value="Unassembled WGS sequence"/>
</dbReference>
<accession>A0A391P082</accession>
<evidence type="ECO:0000256" key="1">
    <source>
        <dbReference type="SAM" id="MobiDB-lite"/>
    </source>
</evidence>
<evidence type="ECO:0000313" key="2">
    <source>
        <dbReference type="EMBL" id="GCA63929.1"/>
    </source>
</evidence>
<organism evidence="2 3">
    <name type="scientific">Kipferlia bialata</name>
    <dbReference type="NCBI Taxonomy" id="797122"/>
    <lineage>
        <taxon>Eukaryota</taxon>
        <taxon>Metamonada</taxon>
        <taxon>Carpediemonas-like organisms</taxon>
        <taxon>Kipferlia</taxon>
    </lineage>
</organism>
<proteinExistence type="predicted"/>
<gene>
    <name evidence="2" type="ORF">KIPB_012521</name>
</gene>
<comment type="caution">
    <text evidence="2">The sequence shown here is derived from an EMBL/GenBank/DDBJ whole genome shotgun (WGS) entry which is preliminary data.</text>
</comment>
<feature type="region of interest" description="Disordered" evidence="1">
    <location>
        <begin position="1"/>
        <end position="26"/>
    </location>
</feature>
<keyword evidence="3" id="KW-1185">Reference proteome</keyword>
<dbReference type="AlphaFoldDB" id="A0A391P082"/>